<evidence type="ECO:0000256" key="1">
    <source>
        <dbReference type="SAM" id="MobiDB-lite"/>
    </source>
</evidence>
<accession>A0A5E4MDU7</accession>
<dbReference type="Proteomes" id="UP000325440">
    <property type="component" value="Unassembled WGS sequence"/>
</dbReference>
<evidence type="ECO:0000313" key="3">
    <source>
        <dbReference type="Proteomes" id="UP000325440"/>
    </source>
</evidence>
<keyword evidence="3" id="KW-1185">Reference proteome</keyword>
<feature type="region of interest" description="Disordered" evidence="1">
    <location>
        <begin position="105"/>
        <end position="130"/>
    </location>
</feature>
<dbReference type="EMBL" id="CABPRJ010000477">
    <property type="protein sequence ID" value="VVC28072.1"/>
    <property type="molecule type" value="Genomic_DNA"/>
</dbReference>
<reference evidence="2 3" key="1">
    <citation type="submission" date="2019-08" db="EMBL/GenBank/DDBJ databases">
        <authorList>
            <person name="Alioto T."/>
            <person name="Alioto T."/>
            <person name="Gomez Garrido J."/>
        </authorList>
    </citation>
    <scope>NUCLEOTIDE SEQUENCE [LARGE SCALE GENOMIC DNA]</scope>
</reference>
<protein>
    <submittedName>
        <fullName evidence="2">Uncharacterized protein</fullName>
    </submittedName>
</protein>
<gene>
    <name evidence="2" type="ORF">CINCED_3A009710</name>
</gene>
<dbReference type="AlphaFoldDB" id="A0A5E4MDU7"/>
<organism evidence="2 3">
    <name type="scientific">Cinara cedri</name>
    <dbReference type="NCBI Taxonomy" id="506608"/>
    <lineage>
        <taxon>Eukaryota</taxon>
        <taxon>Metazoa</taxon>
        <taxon>Ecdysozoa</taxon>
        <taxon>Arthropoda</taxon>
        <taxon>Hexapoda</taxon>
        <taxon>Insecta</taxon>
        <taxon>Pterygota</taxon>
        <taxon>Neoptera</taxon>
        <taxon>Paraneoptera</taxon>
        <taxon>Hemiptera</taxon>
        <taxon>Sternorrhyncha</taxon>
        <taxon>Aphidomorpha</taxon>
        <taxon>Aphidoidea</taxon>
        <taxon>Aphididae</taxon>
        <taxon>Lachninae</taxon>
        <taxon>Cinara</taxon>
    </lineage>
</organism>
<name>A0A5E4MDU7_9HEMI</name>
<evidence type="ECO:0000313" key="2">
    <source>
        <dbReference type="EMBL" id="VVC28072.1"/>
    </source>
</evidence>
<sequence>MILIYVFVLQYRCARQYKQELGRNRRCPLSLPLRRVNTSAAAAAVDDDVRENGRTAVVVVVVRRTGNRGRDGCDGDWRGPAARVAGPAAVRRAALPRVVQASVGFSGSDRGDVPRRADPGTLRERRPDAVSSAPALRGTYANASAAVLHDGTLGSRQTVFLHHGTRRGERSAALYGAPFRTASAVSRRPPCGRDVSAAARDAVLYGNGSISRRRSPRGRDFSAAVRGGMFEN</sequence>
<proteinExistence type="predicted"/>
<feature type="compositionally biased region" description="Basic and acidic residues" evidence="1">
    <location>
        <begin position="109"/>
        <end position="128"/>
    </location>
</feature>